<dbReference type="AlphaFoldDB" id="A0A7R8VQ25"/>
<organism evidence="1">
    <name type="scientific">Timema douglasi</name>
    <name type="common">Walking stick</name>
    <dbReference type="NCBI Taxonomy" id="61478"/>
    <lineage>
        <taxon>Eukaryota</taxon>
        <taxon>Metazoa</taxon>
        <taxon>Ecdysozoa</taxon>
        <taxon>Arthropoda</taxon>
        <taxon>Hexapoda</taxon>
        <taxon>Insecta</taxon>
        <taxon>Pterygota</taxon>
        <taxon>Neoptera</taxon>
        <taxon>Polyneoptera</taxon>
        <taxon>Phasmatodea</taxon>
        <taxon>Timematodea</taxon>
        <taxon>Timematoidea</taxon>
        <taxon>Timematidae</taxon>
        <taxon>Timema</taxon>
    </lineage>
</organism>
<gene>
    <name evidence="1" type="ORF">TDIB3V08_LOCUS7766</name>
</gene>
<name>A0A7R8VQ25_TIMDO</name>
<sequence length="493" mass="51627">MYSSSCHSPAIFCEMSGVSSLLPGGSSCHSPAIFCEMSGVSSLLPKGSSCHSPAIFCEMSGVSSLLPKGSSCHSPAIFCEMSGVSSLLPKGSSCHSPAIFCEMSGVSSLLPGGSSCHGPAIFCEMSGVSSLLPGGSSCHGPAIFCEMSGVSSLLPKGSSCHGLRYILSLLPKGSSCHSPAIFCEMSGVSSLLLKGSSCHSPAIFCEMSGVSSLFLKGSSCHSPAIFCEMSGVSSLLPGAENAPWMSVTGLVSVSLLVTSVLLVAVCVCCRRTKGFQVLARLYCNQSSPMASLVLTDSSQLTSHSQHLGIYSSPMASLVLTDSSQLTSHSQHLGRVTRHDETDALLRVRLGAGERQYETNWSVNALDACGTGRDCLKAISAPANLVIKIVTDVISLPPARPPIECKLTINCPDGLRPSSRFPLSSLLHGLMGPSIIVNWFSCRRELKPTPLVPRRSIARNPVSGKYGSSVQVLLEVVFPIKHLVFSHLDLKAGL</sequence>
<proteinExistence type="predicted"/>
<protein>
    <submittedName>
        <fullName evidence="1">Uncharacterized protein</fullName>
    </submittedName>
</protein>
<evidence type="ECO:0000313" key="1">
    <source>
        <dbReference type="EMBL" id="CAD7201570.1"/>
    </source>
</evidence>
<accession>A0A7R8VQ25</accession>
<reference evidence="1" key="1">
    <citation type="submission" date="2020-11" db="EMBL/GenBank/DDBJ databases">
        <authorList>
            <person name="Tran Van P."/>
        </authorList>
    </citation>
    <scope>NUCLEOTIDE SEQUENCE</scope>
</reference>
<dbReference type="EMBL" id="OA568488">
    <property type="protein sequence ID" value="CAD7201570.1"/>
    <property type="molecule type" value="Genomic_DNA"/>
</dbReference>